<dbReference type="GO" id="GO:0032259">
    <property type="term" value="P:methylation"/>
    <property type="evidence" value="ECO:0007669"/>
    <property type="project" value="UniProtKB-KW"/>
</dbReference>
<name>A0A1V0S924_9VIRU</name>
<dbReference type="SUPFAM" id="SSF53335">
    <property type="entry name" value="S-adenosyl-L-methionine-dependent methyltransferases"/>
    <property type="match status" value="1"/>
</dbReference>
<proteinExistence type="predicted"/>
<dbReference type="EMBL" id="KY684083">
    <property type="protein sequence ID" value="ARF08194.1"/>
    <property type="molecule type" value="Genomic_DNA"/>
</dbReference>
<reference evidence="1" key="1">
    <citation type="journal article" date="2017" name="Science">
        <title>Giant viruses with an expanded complement of translation system components.</title>
        <authorList>
            <person name="Schulz F."/>
            <person name="Yutin N."/>
            <person name="Ivanova N.N."/>
            <person name="Ortega D.R."/>
            <person name="Lee T.K."/>
            <person name="Vierheilig J."/>
            <person name="Daims H."/>
            <person name="Horn M."/>
            <person name="Wagner M."/>
            <person name="Jensen G.J."/>
            <person name="Kyrpides N.C."/>
            <person name="Koonin E.V."/>
            <person name="Woyke T."/>
        </authorList>
    </citation>
    <scope>NUCLEOTIDE SEQUENCE</scope>
    <source>
        <strain evidence="1">CTV1</strain>
    </source>
</reference>
<sequence>MDWFPLANKVYTINDVHQVYNKIKSNDLVNIDNRQENNEIKHYNSNKYNDKFYDKNVTLVINISYNDYKHKYLWITDFFQEVPRLKCKRKGSNFEINKLRGFANNIKNRTMEEQRHLLIDKISSWCGTYPINVAYIIYQTFKPKRILDMSAGWGDRLLAATMYGPELYVGVDPNSSLFDGYKKIVQTFVEPEKQQNYKLLESPFENVDLGNQNFDLMFSSPPYFVGEEYSKDKGQTYLNYSEIDAWLDNFLFVSIDKIWMHLTDGGIFALDLNNLKIEGNVVYFMDKVNDHLNKLYNSEYIGVIRHKFLSHSHTTPIWIWRKLPY</sequence>
<dbReference type="Gene3D" id="3.40.50.150">
    <property type="entry name" value="Vaccinia Virus protein VP39"/>
    <property type="match status" value="1"/>
</dbReference>
<evidence type="ECO:0000313" key="1">
    <source>
        <dbReference type="EMBL" id="ARF08194.1"/>
    </source>
</evidence>
<dbReference type="InterPro" id="IPR029063">
    <property type="entry name" value="SAM-dependent_MTases_sf"/>
</dbReference>
<keyword evidence="1" id="KW-0489">Methyltransferase</keyword>
<gene>
    <name evidence="1" type="ORF">Catovirus_1_244</name>
</gene>
<organism evidence="1">
    <name type="scientific">Catovirus CTV1</name>
    <dbReference type="NCBI Taxonomy" id="1977631"/>
    <lineage>
        <taxon>Viruses</taxon>
        <taxon>Varidnaviria</taxon>
        <taxon>Bamfordvirae</taxon>
        <taxon>Nucleocytoviricota</taxon>
        <taxon>Megaviricetes</taxon>
        <taxon>Imitervirales</taxon>
        <taxon>Mimiviridae</taxon>
        <taxon>Klosneuvirinae</taxon>
        <taxon>Catovirus</taxon>
    </lineage>
</organism>
<keyword evidence="1" id="KW-0808">Transferase</keyword>
<accession>A0A1V0S924</accession>
<dbReference type="CDD" id="cd02440">
    <property type="entry name" value="AdoMet_MTases"/>
    <property type="match status" value="1"/>
</dbReference>
<protein>
    <submittedName>
        <fullName evidence="1">Methyltransferase domain</fullName>
    </submittedName>
</protein>
<dbReference type="GO" id="GO:0008168">
    <property type="term" value="F:methyltransferase activity"/>
    <property type="evidence" value="ECO:0007669"/>
    <property type="project" value="UniProtKB-KW"/>
</dbReference>